<evidence type="ECO:0000256" key="1">
    <source>
        <dbReference type="SAM" id="MobiDB-lite"/>
    </source>
</evidence>
<name>A0AAD6QAK8_9ROSI</name>
<evidence type="ECO:0000313" key="3">
    <source>
        <dbReference type="Proteomes" id="UP001164929"/>
    </source>
</evidence>
<accession>A0AAD6QAK8</accession>
<dbReference type="AlphaFoldDB" id="A0AAD6QAK8"/>
<comment type="caution">
    <text evidence="2">The sequence shown here is derived from an EMBL/GenBank/DDBJ whole genome shotgun (WGS) entry which is preliminary data.</text>
</comment>
<gene>
    <name evidence="2" type="ORF">NC653_025978</name>
</gene>
<keyword evidence="3" id="KW-1185">Reference proteome</keyword>
<feature type="region of interest" description="Disordered" evidence="1">
    <location>
        <begin position="80"/>
        <end position="103"/>
    </location>
</feature>
<sequence>MRRGYKQYLPITLMDWLPCGPCCICAVEPTDNFTMEWRSGPWPPKFEASAKPRGRKWVLRASMLNRNAFLHWKVKEGHDVRDNGQTKHPGILNLFHKNTSQKG</sequence>
<dbReference type="EMBL" id="JAQIZT010000010">
    <property type="protein sequence ID" value="KAJ6983018.1"/>
    <property type="molecule type" value="Genomic_DNA"/>
</dbReference>
<reference evidence="2" key="1">
    <citation type="journal article" date="2023" name="Mol. Ecol. Resour.">
        <title>Chromosome-level genome assembly of a triploid poplar Populus alba 'Berolinensis'.</title>
        <authorList>
            <person name="Chen S."/>
            <person name="Yu Y."/>
            <person name="Wang X."/>
            <person name="Wang S."/>
            <person name="Zhang T."/>
            <person name="Zhou Y."/>
            <person name="He R."/>
            <person name="Meng N."/>
            <person name="Wang Y."/>
            <person name="Liu W."/>
            <person name="Liu Z."/>
            <person name="Liu J."/>
            <person name="Guo Q."/>
            <person name="Huang H."/>
            <person name="Sederoff R.R."/>
            <person name="Wang G."/>
            <person name="Qu G."/>
            <person name="Chen S."/>
        </authorList>
    </citation>
    <scope>NUCLEOTIDE SEQUENCE</scope>
    <source>
        <strain evidence="2">SC-2020</strain>
    </source>
</reference>
<proteinExistence type="predicted"/>
<evidence type="ECO:0000313" key="2">
    <source>
        <dbReference type="EMBL" id="KAJ6983018.1"/>
    </source>
</evidence>
<organism evidence="2 3">
    <name type="scientific">Populus alba x Populus x berolinensis</name>
    <dbReference type="NCBI Taxonomy" id="444605"/>
    <lineage>
        <taxon>Eukaryota</taxon>
        <taxon>Viridiplantae</taxon>
        <taxon>Streptophyta</taxon>
        <taxon>Embryophyta</taxon>
        <taxon>Tracheophyta</taxon>
        <taxon>Spermatophyta</taxon>
        <taxon>Magnoliopsida</taxon>
        <taxon>eudicotyledons</taxon>
        <taxon>Gunneridae</taxon>
        <taxon>Pentapetalae</taxon>
        <taxon>rosids</taxon>
        <taxon>fabids</taxon>
        <taxon>Malpighiales</taxon>
        <taxon>Salicaceae</taxon>
        <taxon>Saliceae</taxon>
        <taxon>Populus</taxon>
    </lineage>
</organism>
<protein>
    <submittedName>
        <fullName evidence="2">Uncharacterized protein</fullName>
    </submittedName>
</protein>
<dbReference type="Proteomes" id="UP001164929">
    <property type="component" value="Chromosome 10"/>
</dbReference>